<dbReference type="Pfam" id="PF00561">
    <property type="entry name" value="Abhydrolase_1"/>
    <property type="match status" value="1"/>
</dbReference>
<evidence type="ECO:0000313" key="2">
    <source>
        <dbReference type="EMBL" id="ERJ93100.1"/>
    </source>
</evidence>
<evidence type="ECO:0000259" key="1">
    <source>
        <dbReference type="Pfam" id="PF00561"/>
    </source>
</evidence>
<dbReference type="InterPro" id="IPR029058">
    <property type="entry name" value="AB_hydrolase_fold"/>
</dbReference>
<organism evidence="2 3">
    <name type="scientific">Treponema lecithinolyticum ATCC 700332</name>
    <dbReference type="NCBI Taxonomy" id="1321815"/>
    <lineage>
        <taxon>Bacteria</taxon>
        <taxon>Pseudomonadati</taxon>
        <taxon>Spirochaetota</taxon>
        <taxon>Spirochaetia</taxon>
        <taxon>Spirochaetales</taxon>
        <taxon>Treponemataceae</taxon>
        <taxon>Treponema</taxon>
    </lineage>
</organism>
<dbReference type="EMBL" id="AWVH01000030">
    <property type="protein sequence ID" value="ERJ93100.1"/>
    <property type="molecule type" value="Genomic_DNA"/>
</dbReference>
<name>A0ABN0NYT8_TRELE</name>
<gene>
    <name evidence="2" type="ORF">HMPREF9193_01100</name>
</gene>
<dbReference type="Gene3D" id="3.40.50.1820">
    <property type="entry name" value="alpha/beta hydrolase"/>
    <property type="match status" value="1"/>
</dbReference>
<proteinExistence type="predicted"/>
<feature type="domain" description="AB hydrolase-1" evidence="1">
    <location>
        <begin position="15"/>
        <end position="121"/>
    </location>
</feature>
<accession>A0ABN0NYT8</accession>
<comment type="caution">
    <text evidence="2">The sequence shown here is derived from an EMBL/GenBank/DDBJ whole genome shotgun (WGS) entry which is preliminary data.</text>
</comment>
<keyword evidence="3" id="KW-1185">Reference proteome</keyword>
<dbReference type="InterPro" id="IPR000073">
    <property type="entry name" value="AB_hydrolase_1"/>
</dbReference>
<reference evidence="2 3" key="1">
    <citation type="submission" date="2013-08" db="EMBL/GenBank/DDBJ databases">
        <authorList>
            <person name="Weinstock G."/>
            <person name="Sodergren E."/>
            <person name="Wylie T."/>
            <person name="Fulton L."/>
            <person name="Fulton R."/>
            <person name="Fronick C."/>
            <person name="O'Laughlin M."/>
            <person name="Godfrey J."/>
            <person name="Miner T."/>
            <person name="Herter B."/>
            <person name="Appelbaum E."/>
            <person name="Cordes M."/>
            <person name="Lek S."/>
            <person name="Wollam A."/>
            <person name="Pepin K.H."/>
            <person name="Palsikar V.B."/>
            <person name="Mitreva M."/>
            <person name="Wilson R.K."/>
        </authorList>
    </citation>
    <scope>NUCLEOTIDE SEQUENCE [LARGE SCALE GENOMIC DNA]</scope>
    <source>
        <strain evidence="2 3">ATCC 700332</strain>
    </source>
</reference>
<dbReference type="SUPFAM" id="SSF53474">
    <property type="entry name" value="alpha/beta-Hydrolases"/>
    <property type="match status" value="1"/>
</dbReference>
<sequence length="248" mass="28261">MFMHEYGNTGLEKILVLHPMLLTGAFSAKFLAPLSERYCIIAPDLSAHGQSASSEFMSAKDEAAKILCSLKEKGYTDIALLFGISLGARVALELLKDDGIQWKCIVLDGAPVYKNARFLRFIYNVVFLSKWKKARKCKGIAQKKMTALFGEAGEVMGHTFENMSEKSLRNIISACSRFDFYPYSKDMQQRMYFEFGSKEIDARQTKTILRRYPFVHIALHKGYGHCQYMAAEKKAYRAMLEKRIKESV</sequence>
<protein>
    <recommendedName>
        <fullName evidence="1">AB hydrolase-1 domain-containing protein</fullName>
    </recommendedName>
</protein>
<evidence type="ECO:0000313" key="3">
    <source>
        <dbReference type="Proteomes" id="UP000016649"/>
    </source>
</evidence>
<dbReference type="RefSeq" id="WP_021687311.1">
    <property type="nucleotide sequence ID" value="NZ_KI260566.1"/>
</dbReference>
<dbReference type="Proteomes" id="UP000016649">
    <property type="component" value="Unassembled WGS sequence"/>
</dbReference>